<dbReference type="EMBL" id="VSSQ01123782">
    <property type="protein sequence ID" value="MPN55003.1"/>
    <property type="molecule type" value="Genomic_DNA"/>
</dbReference>
<protein>
    <submittedName>
        <fullName evidence="1">Uncharacterized protein</fullName>
    </submittedName>
</protein>
<comment type="caution">
    <text evidence="1">The sequence shown here is derived from an EMBL/GenBank/DDBJ whole genome shotgun (WGS) entry which is preliminary data.</text>
</comment>
<evidence type="ECO:0000313" key="1">
    <source>
        <dbReference type="EMBL" id="MPN55003.1"/>
    </source>
</evidence>
<organism evidence="1">
    <name type="scientific">bioreactor metagenome</name>
    <dbReference type="NCBI Taxonomy" id="1076179"/>
    <lineage>
        <taxon>unclassified sequences</taxon>
        <taxon>metagenomes</taxon>
        <taxon>ecological metagenomes</taxon>
    </lineage>
</organism>
<sequence>MDELLRRHVAHKIAADHLAVAKHGDFVADFKDFFHFMGDIDDGNALFAEIPNHAEELRYLDAGQRGGWLVHDDDGSVL</sequence>
<proteinExistence type="predicted"/>
<gene>
    <name evidence="1" type="ORF">SDC9_202682</name>
</gene>
<reference evidence="1" key="1">
    <citation type="submission" date="2019-08" db="EMBL/GenBank/DDBJ databases">
        <authorList>
            <person name="Kucharzyk K."/>
            <person name="Murdoch R.W."/>
            <person name="Higgins S."/>
            <person name="Loffler F."/>
        </authorList>
    </citation>
    <scope>NUCLEOTIDE SEQUENCE</scope>
</reference>
<accession>A0A645J6A3</accession>
<name>A0A645J6A3_9ZZZZ</name>
<dbReference type="AlphaFoldDB" id="A0A645J6A3"/>